<evidence type="ECO:0000313" key="3">
    <source>
        <dbReference type="Proteomes" id="UP000824260"/>
    </source>
</evidence>
<proteinExistence type="predicted"/>
<protein>
    <submittedName>
        <fullName evidence="2">Uncharacterized protein</fullName>
    </submittedName>
</protein>
<gene>
    <name evidence="2" type="ORF">IAA52_13560</name>
</gene>
<dbReference type="EMBL" id="DVFZ01000127">
    <property type="protein sequence ID" value="HIQ84111.1"/>
    <property type="molecule type" value="Genomic_DNA"/>
</dbReference>
<dbReference type="AlphaFoldDB" id="A0A9D1CXR1"/>
<reference evidence="2" key="2">
    <citation type="journal article" date="2021" name="PeerJ">
        <title>Extensive microbial diversity within the chicken gut microbiome revealed by metagenomics and culture.</title>
        <authorList>
            <person name="Gilroy R."/>
            <person name="Ravi A."/>
            <person name="Getino M."/>
            <person name="Pursley I."/>
            <person name="Horton D.L."/>
            <person name="Alikhan N.F."/>
            <person name="Baker D."/>
            <person name="Gharbi K."/>
            <person name="Hall N."/>
            <person name="Watson M."/>
            <person name="Adriaenssens E.M."/>
            <person name="Foster-Nyarko E."/>
            <person name="Jarju S."/>
            <person name="Secka A."/>
            <person name="Antonio M."/>
            <person name="Oren A."/>
            <person name="Chaudhuri R.R."/>
            <person name="La Ragione R."/>
            <person name="Hildebrand F."/>
            <person name="Pallen M.J."/>
        </authorList>
    </citation>
    <scope>NUCLEOTIDE SEQUENCE</scope>
    <source>
        <strain evidence="2">ChiSjej6B24-2974</strain>
    </source>
</reference>
<comment type="caution">
    <text evidence="2">The sequence shown here is derived from an EMBL/GenBank/DDBJ whole genome shotgun (WGS) entry which is preliminary data.</text>
</comment>
<name>A0A9D1CXR1_9FIRM</name>
<evidence type="ECO:0000313" key="2">
    <source>
        <dbReference type="EMBL" id="HIQ84111.1"/>
    </source>
</evidence>
<sequence>MLRNDYRRALIMLRSLEQGYSGHARLERRTLMGTLCFTASAPGASMLRAALVGRRGNDYFAAPMGTMRRDSRGQYGLICSFDPRNIEGKELEEYQLAVIVAGEGNCRLVLSGNVNGSTAMDWESVRAAACALFANEAGSETPPAGNAAQNGETSAAEESGYTGWTEQPAADATEENGYTGWADQPAVDAPEESGATGWADQPAVDLAEENGGAGWADLPAVDPEARDSSDSCPPSIVGTETTEGVFPDTLGERVAVERTLDTDQPWPDAFEGARPLFAASEPMEEPPLAGYVFVRESMPEGSGYPFVAIGVRVEDGVPARLVYAFPGAYAAEPPVGLEDCTWFEGGRGWWLRFVDD</sequence>
<evidence type="ECO:0000256" key="1">
    <source>
        <dbReference type="SAM" id="MobiDB-lite"/>
    </source>
</evidence>
<dbReference type="Proteomes" id="UP000824260">
    <property type="component" value="Unassembled WGS sequence"/>
</dbReference>
<feature type="region of interest" description="Disordered" evidence="1">
    <location>
        <begin position="210"/>
        <end position="243"/>
    </location>
</feature>
<accession>A0A9D1CXR1</accession>
<organism evidence="2 3">
    <name type="scientific">Candidatus Pullichristensenella stercorigallinarum</name>
    <dbReference type="NCBI Taxonomy" id="2840909"/>
    <lineage>
        <taxon>Bacteria</taxon>
        <taxon>Bacillati</taxon>
        <taxon>Bacillota</taxon>
        <taxon>Clostridia</taxon>
        <taxon>Candidatus Pullichristensenella</taxon>
    </lineage>
</organism>
<feature type="region of interest" description="Disordered" evidence="1">
    <location>
        <begin position="175"/>
        <end position="197"/>
    </location>
</feature>
<reference evidence="2" key="1">
    <citation type="submission" date="2020-10" db="EMBL/GenBank/DDBJ databases">
        <authorList>
            <person name="Gilroy R."/>
        </authorList>
    </citation>
    <scope>NUCLEOTIDE SEQUENCE</scope>
    <source>
        <strain evidence="2">ChiSjej6B24-2974</strain>
    </source>
</reference>
<feature type="region of interest" description="Disordered" evidence="1">
    <location>
        <begin position="138"/>
        <end position="161"/>
    </location>
</feature>